<dbReference type="RefSeq" id="WP_268039030.1">
    <property type="nucleotide sequence ID" value="NZ_JAPQER010000001.1"/>
</dbReference>
<dbReference type="Pfam" id="PF21778">
    <property type="entry name" value="DUF6873"/>
    <property type="match status" value="1"/>
</dbReference>
<evidence type="ECO:0000313" key="3">
    <source>
        <dbReference type="Proteomes" id="UP001078443"/>
    </source>
</evidence>
<accession>A0ABT4CUW7</accession>
<dbReference type="Proteomes" id="UP001078443">
    <property type="component" value="Unassembled WGS sequence"/>
</dbReference>
<proteinExistence type="predicted"/>
<dbReference type="EMBL" id="JAPQER010000001">
    <property type="protein sequence ID" value="MCY6482773.1"/>
    <property type="molecule type" value="Genomic_DNA"/>
</dbReference>
<comment type="caution">
    <text evidence="2">The sequence shown here is derived from an EMBL/GenBank/DDBJ whole genome shotgun (WGS) entry which is preliminary data.</text>
</comment>
<sequence>MKKIILDYRTSDEEKENLLMLGYNILLCPPSEQLYNAVCGHPDMLIHILNKENVVVHRDMPKEFTTNLSKLNINIMYSNSSLTTSYPSNIILNAVNTDNYFIHYLKYTDKTLLNLVEKNKKLINVKQGYTKCSTAVITSSAIITSDKGIAKSLFKENIDVLLLPPGDIELPGLNYGFIGGCCGLIEDNVLAFFGHLDYYDYKDKVLKFLKKHKVEPIFLRKGKLIDRGSILTLGI</sequence>
<organism evidence="2 3">
    <name type="scientific">Clostridium aestuarii</name>
    <dbReference type="NCBI Taxonomy" id="338193"/>
    <lineage>
        <taxon>Bacteria</taxon>
        <taxon>Bacillati</taxon>
        <taxon>Bacillota</taxon>
        <taxon>Clostridia</taxon>
        <taxon>Eubacteriales</taxon>
        <taxon>Clostridiaceae</taxon>
        <taxon>Clostridium</taxon>
    </lineage>
</organism>
<dbReference type="InterPro" id="IPR049238">
    <property type="entry name" value="DUF6873"/>
</dbReference>
<name>A0ABT4CUW7_9CLOT</name>
<protein>
    <recommendedName>
        <fullName evidence="1">DUF6873 domain-containing protein</fullName>
    </recommendedName>
</protein>
<evidence type="ECO:0000313" key="2">
    <source>
        <dbReference type="EMBL" id="MCY6482773.1"/>
    </source>
</evidence>
<reference evidence="2" key="1">
    <citation type="submission" date="2022-12" db="EMBL/GenBank/DDBJ databases">
        <authorList>
            <person name="Wang J."/>
        </authorList>
    </citation>
    <scope>NUCLEOTIDE SEQUENCE</scope>
    <source>
        <strain evidence="2">HY-45-18</strain>
    </source>
</reference>
<feature type="domain" description="DUF6873" evidence="1">
    <location>
        <begin position="5"/>
        <end position="231"/>
    </location>
</feature>
<evidence type="ECO:0000259" key="1">
    <source>
        <dbReference type="Pfam" id="PF21778"/>
    </source>
</evidence>
<keyword evidence="3" id="KW-1185">Reference proteome</keyword>
<gene>
    <name evidence="2" type="ORF">OW763_00175</name>
</gene>